<accession>A0A6J4SPT9</accession>
<protein>
    <recommendedName>
        <fullName evidence="1">ER-bound oxygenase mpaB/mpaB'/Rubber oxygenase catalytic domain-containing protein</fullName>
    </recommendedName>
</protein>
<proteinExistence type="predicted"/>
<dbReference type="AlphaFoldDB" id="A0A6J4SPT9"/>
<dbReference type="GO" id="GO:0016491">
    <property type="term" value="F:oxidoreductase activity"/>
    <property type="evidence" value="ECO:0007669"/>
    <property type="project" value="InterPro"/>
</dbReference>
<dbReference type="InterPro" id="IPR018713">
    <property type="entry name" value="MPAB/Lcp_cat_dom"/>
</dbReference>
<feature type="domain" description="ER-bound oxygenase mpaB/mpaB'/Rubber oxygenase catalytic" evidence="1">
    <location>
        <begin position="16"/>
        <end position="244"/>
    </location>
</feature>
<reference evidence="2" key="1">
    <citation type="submission" date="2020-02" db="EMBL/GenBank/DDBJ databases">
        <authorList>
            <person name="Meier V. D."/>
        </authorList>
    </citation>
    <scope>NUCLEOTIDE SEQUENCE</scope>
    <source>
        <strain evidence="2">AVDCRST_MAG85</strain>
    </source>
</reference>
<evidence type="ECO:0000313" key="2">
    <source>
        <dbReference type="EMBL" id="CAA9499923.1"/>
    </source>
</evidence>
<sequence>MTADAGLFGPDTVTWKVNREAVLLAGGGRALLLQVAHPSVAAGVVQHSDYDTDPYGRLFRTLDLVTKITFGTSRTSDQAADRLRGAHDTVRGERPDGARYFAHDPNLLLWVWATLVETSVLIYTRYVDRLSVAEVERYYTEQQRFGEACGIPDDKFPEDWRAFVAYFHRTLDEECTVTNESRTIGEAVVDPAVPGLLKPAAKPAALLLNLATIGLLPPQVRERYGFTWGPRRERVLGASTAAVRRLLPLLPSLVREMPPARTAERRVRAAA</sequence>
<dbReference type="PANTHER" id="PTHR36151:SF3">
    <property type="entry name" value="ER-BOUND OXYGENASE MPAB_MPAB'_RUBBER OXYGENASE CATALYTIC DOMAIN-CONTAINING PROTEIN"/>
    <property type="match status" value="1"/>
</dbReference>
<dbReference type="PANTHER" id="PTHR36151">
    <property type="entry name" value="BLR2777 PROTEIN"/>
    <property type="match status" value="1"/>
</dbReference>
<name>A0A6J4SPT9_9ACTN</name>
<evidence type="ECO:0000259" key="1">
    <source>
        <dbReference type="Pfam" id="PF09995"/>
    </source>
</evidence>
<dbReference type="EMBL" id="CADCVT010000184">
    <property type="protein sequence ID" value="CAA9499923.1"/>
    <property type="molecule type" value="Genomic_DNA"/>
</dbReference>
<gene>
    <name evidence="2" type="ORF">AVDCRST_MAG85-1687</name>
</gene>
<dbReference type="Pfam" id="PF09995">
    <property type="entry name" value="MPAB_Lcp_cat"/>
    <property type="match status" value="1"/>
</dbReference>
<organism evidence="2">
    <name type="scientific">uncultured Solirubrobacteraceae bacterium</name>
    <dbReference type="NCBI Taxonomy" id="1162706"/>
    <lineage>
        <taxon>Bacteria</taxon>
        <taxon>Bacillati</taxon>
        <taxon>Actinomycetota</taxon>
        <taxon>Thermoleophilia</taxon>
        <taxon>Solirubrobacterales</taxon>
        <taxon>Solirubrobacteraceae</taxon>
        <taxon>environmental samples</taxon>
    </lineage>
</organism>